<evidence type="ECO:0000256" key="1">
    <source>
        <dbReference type="ARBA" id="ARBA00004123"/>
    </source>
</evidence>
<dbReference type="InterPro" id="IPR047575">
    <property type="entry name" value="Sm"/>
</dbReference>
<dbReference type="PROSITE" id="PS52002">
    <property type="entry name" value="SM"/>
    <property type="match status" value="1"/>
</dbReference>
<dbReference type="Gene3D" id="2.30.30.100">
    <property type="match status" value="1"/>
</dbReference>
<evidence type="ECO:0000256" key="2">
    <source>
        <dbReference type="ARBA" id="ARBA00004514"/>
    </source>
</evidence>
<keyword evidence="6" id="KW-0747">Spliceosome</keyword>
<name>A0AA88HFM2_ARTSF</name>
<organism evidence="12 13">
    <name type="scientific">Artemia franciscana</name>
    <name type="common">Brine shrimp</name>
    <name type="synonym">Artemia sanfranciscana</name>
    <dbReference type="NCBI Taxonomy" id="6661"/>
    <lineage>
        <taxon>Eukaryota</taxon>
        <taxon>Metazoa</taxon>
        <taxon>Ecdysozoa</taxon>
        <taxon>Arthropoda</taxon>
        <taxon>Crustacea</taxon>
        <taxon>Branchiopoda</taxon>
        <taxon>Anostraca</taxon>
        <taxon>Artemiidae</taxon>
        <taxon>Artemia</taxon>
    </lineage>
</organism>
<keyword evidence="7 10" id="KW-0508">mRNA splicing</keyword>
<dbReference type="GO" id="GO:0000398">
    <property type="term" value="P:mRNA splicing, via spliceosome"/>
    <property type="evidence" value="ECO:0007669"/>
    <property type="project" value="UniProtKB-ARBA"/>
</dbReference>
<keyword evidence="4" id="KW-0963">Cytoplasm</keyword>
<evidence type="ECO:0000256" key="9">
    <source>
        <dbReference type="ARBA" id="ARBA00023274"/>
    </source>
</evidence>
<dbReference type="GO" id="GO:0003723">
    <property type="term" value="F:RNA binding"/>
    <property type="evidence" value="ECO:0007669"/>
    <property type="project" value="InterPro"/>
</dbReference>
<evidence type="ECO:0000313" key="12">
    <source>
        <dbReference type="EMBL" id="KAK2708215.1"/>
    </source>
</evidence>
<accession>A0AA88HFM2</accession>
<keyword evidence="5 10" id="KW-0507">mRNA processing</keyword>
<evidence type="ECO:0000256" key="3">
    <source>
        <dbReference type="ARBA" id="ARBA00008146"/>
    </source>
</evidence>
<dbReference type="AlphaFoldDB" id="A0AA88HFM2"/>
<dbReference type="EMBL" id="JAVRJZ010000018">
    <property type="protein sequence ID" value="KAK2708215.1"/>
    <property type="molecule type" value="Genomic_DNA"/>
</dbReference>
<feature type="domain" description="Sm" evidence="11">
    <location>
        <begin position="26"/>
        <end position="111"/>
    </location>
</feature>
<evidence type="ECO:0000256" key="10">
    <source>
        <dbReference type="RuleBase" id="RU365051"/>
    </source>
</evidence>
<evidence type="ECO:0000256" key="8">
    <source>
        <dbReference type="ARBA" id="ARBA00023242"/>
    </source>
</evidence>
<evidence type="ECO:0000259" key="11">
    <source>
        <dbReference type="PROSITE" id="PS52002"/>
    </source>
</evidence>
<dbReference type="Proteomes" id="UP001187531">
    <property type="component" value="Unassembled WGS sequence"/>
</dbReference>
<evidence type="ECO:0000256" key="7">
    <source>
        <dbReference type="ARBA" id="ARBA00023187"/>
    </source>
</evidence>
<dbReference type="CDD" id="cd01720">
    <property type="entry name" value="Sm_D2"/>
    <property type="match status" value="1"/>
</dbReference>
<dbReference type="InterPro" id="IPR027248">
    <property type="entry name" value="Sm_D2"/>
</dbReference>
<evidence type="ECO:0000256" key="6">
    <source>
        <dbReference type="ARBA" id="ARBA00022728"/>
    </source>
</evidence>
<comment type="subcellular location">
    <subcellularLocation>
        <location evidence="2">Cytoplasm</location>
        <location evidence="2">Cytosol</location>
    </subcellularLocation>
    <subcellularLocation>
        <location evidence="1 10">Nucleus</location>
    </subcellularLocation>
</comment>
<dbReference type="GO" id="GO:0005689">
    <property type="term" value="C:U12-type spliceosomal complex"/>
    <property type="evidence" value="ECO:0007669"/>
    <property type="project" value="UniProtKB-ARBA"/>
</dbReference>
<dbReference type="FunFam" id="2.30.30.100:FF:000069">
    <property type="entry name" value="Small nuclear ribonucleoprotein Sm D2"/>
    <property type="match status" value="1"/>
</dbReference>
<sequence length="111" mass="12880">MAKPRQEMTFEELEKQEEEEFKTGPLSILTNAVRQNSQVLINLRNNKKLIGRVKAFDRHFNMVLEQVREMWTETAKSGKGAKKKPMNKDRYIAKMFLRGDSVILVVQNPSA</sequence>
<protein>
    <recommendedName>
        <fullName evidence="10">Small nuclear ribonucleoprotein Sm D2</fullName>
        <shortName evidence="10">Sm-D2</shortName>
    </recommendedName>
    <alternativeName>
        <fullName evidence="10">snRNP core protein D2</fullName>
    </alternativeName>
</protein>
<proteinExistence type="inferred from homology"/>
<comment type="caution">
    <text evidence="12">The sequence shown here is derived from an EMBL/GenBank/DDBJ whole genome shotgun (WGS) entry which is preliminary data.</text>
</comment>
<dbReference type="PANTHER" id="PTHR12777">
    <property type="entry name" value="SMALL NUCLEAR RIBONUCLEOPROTEIN SM D2"/>
    <property type="match status" value="1"/>
</dbReference>
<evidence type="ECO:0000313" key="13">
    <source>
        <dbReference type="Proteomes" id="UP001187531"/>
    </source>
</evidence>
<dbReference type="Pfam" id="PF01423">
    <property type="entry name" value="LSM"/>
    <property type="match status" value="1"/>
</dbReference>
<reference evidence="12" key="1">
    <citation type="submission" date="2023-07" db="EMBL/GenBank/DDBJ databases">
        <title>Chromosome-level genome assembly of Artemia franciscana.</title>
        <authorList>
            <person name="Jo E."/>
        </authorList>
    </citation>
    <scope>NUCLEOTIDE SEQUENCE</scope>
    <source>
        <tissue evidence="12">Whole body</tissue>
    </source>
</reference>
<keyword evidence="9 10" id="KW-0687">Ribonucleoprotein</keyword>
<dbReference type="GO" id="GO:0097525">
    <property type="term" value="C:spliceosomal snRNP complex"/>
    <property type="evidence" value="ECO:0007669"/>
    <property type="project" value="UniProtKB-ARBA"/>
</dbReference>
<keyword evidence="8 10" id="KW-0539">Nucleus</keyword>
<dbReference type="InterPro" id="IPR001163">
    <property type="entry name" value="Sm_dom_euk/arc"/>
</dbReference>
<dbReference type="InterPro" id="IPR010920">
    <property type="entry name" value="LSM_dom_sf"/>
</dbReference>
<evidence type="ECO:0000256" key="5">
    <source>
        <dbReference type="ARBA" id="ARBA00022664"/>
    </source>
</evidence>
<dbReference type="GO" id="GO:0005829">
    <property type="term" value="C:cytosol"/>
    <property type="evidence" value="ECO:0007669"/>
    <property type="project" value="UniProtKB-SubCell"/>
</dbReference>
<evidence type="ECO:0000256" key="4">
    <source>
        <dbReference type="ARBA" id="ARBA00022490"/>
    </source>
</evidence>
<keyword evidence="13" id="KW-1185">Reference proteome</keyword>
<gene>
    <name evidence="12" type="ORF">QYM36_013967</name>
</gene>
<dbReference type="SMART" id="SM00651">
    <property type="entry name" value="Sm"/>
    <property type="match status" value="1"/>
</dbReference>
<dbReference type="SUPFAM" id="SSF50182">
    <property type="entry name" value="Sm-like ribonucleoproteins"/>
    <property type="match status" value="1"/>
</dbReference>
<comment type="similarity">
    <text evidence="3 10">Belongs to the snRNP core protein family.</text>
</comment>